<accession>A0AAD7DRN3</accession>
<dbReference type="EMBL" id="JARKIE010000029">
    <property type="protein sequence ID" value="KAJ7697601.1"/>
    <property type="molecule type" value="Genomic_DNA"/>
</dbReference>
<keyword evidence="2" id="KW-1185">Reference proteome</keyword>
<dbReference type="AlphaFoldDB" id="A0AAD7DRN3"/>
<proteinExistence type="predicted"/>
<evidence type="ECO:0000313" key="2">
    <source>
        <dbReference type="Proteomes" id="UP001221757"/>
    </source>
</evidence>
<gene>
    <name evidence="1" type="ORF">B0H17DRAFT_1051614</name>
</gene>
<organism evidence="1 2">
    <name type="scientific">Mycena rosella</name>
    <name type="common">Pink bonnet</name>
    <name type="synonym">Agaricus rosellus</name>
    <dbReference type="NCBI Taxonomy" id="1033263"/>
    <lineage>
        <taxon>Eukaryota</taxon>
        <taxon>Fungi</taxon>
        <taxon>Dikarya</taxon>
        <taxon>Basidiomycota</taxon>
        <taxon>Agaricomycotina</taxon>
        <taxon>Agaricomycetes</taxon>
        <taxon>Agaricomycetidae</taxon>
        <taxon>Agaricales</taxon>
        <taxon>Marasmiineae</taxon>
        <taxon>Mycenaceae</taxon>
        <taxon>Mycena</taxon>
    </lineage>
</organism>
<name>A0AAD7DRN3_MYCRO</name>
<sequence>MLESVLRVTGTKESDWKIEHEAHEARYAAGVAQMKGGDRHGFIKQLYSRVFYPDGCGDYEVRHGLHNEILGLPKEDLDEFTKIAVDRAGVKH</sequence>
<reference evidence="1" key="1">
    <citation type="submission" date="2023-03" db="EMBL/GenBank/DDBJ databases">
        <title>Massive genome expansion in bonnet fungi (Mycena s.s.) driven by repeated elements and novel gene families across ecological guilds.</title>
        <authorList>
            <consortium name="Lawrence Berkeley National Laboratory"/>
            <person name="Harder C.B."/>
            <person name="Miyauchi S."/>
            <person name="Viragh M."/>
            <person name="Kuo A."/>
            <person name="Thoen E."/>
            <person name="Andreopoulos B."/>
            <person name="Lu D."/>
            <person name="Skrede I."/>
            <person name="Drula E."/>
            <person name="Henrissat B."/>
            <person name="Morin E."/>
            <person name="Kohler A."/>
            <person name="Barry K."/>
            <person name="LaButti K."/>
            <person name="Morin E."/>
            <person name="Salamov A."/>
            <person name="Lipzen A."/>
            <person name="Mereny Z."/>
            <person name="Hegedus B."/>
            <person name="Baldrian P."/>
            <person name="Stursova M."/>
            <person name="Weitz H."/>
            <person name="Taylor A."/>
            <person name="Grigoriev I.V."/>
            <person name="Nagy L.G."/>
            <person name="Martin F."/>
            <person name="Kauserud H."/>
        </authorList>
    </citation>
    <scope>NUCLEOTIDE SEQUENCE</scope>
    <source>
        <strain evidence="1">CBHHK067</strain>
    </source>
</reference>
<evidence type="ECO:0000313" key="1">
    <source>
        <dbReference type="EMBL" id="KAJ7697601.1"/>
    </source>
</evidence>
<dbReference type="Proteomes" id="UP001221757">
    <property type="component" value="Unassembled WGS sequence"/>
</dbReference>
<comment type="caution">
    <text evidence="1">The sequence shown here is derived from an EMBL/GenBank/DDBJ whole genome shotgun (WGS) entry which is preliminary data.</text>
</comment>
<protein>
    <submittedName>
        <fullName evidence="1">Uncharacterized protein</fullName>
    </submittedName>
</protein>